<gene>
    <name evidence="1" type="ORF">RIB2604_02105950</name>
</gene>
<organism evidence="1 2">
    <name type="scientific">Aspergillus kawachii</name>
    <name type="common">White koji mold</name>
    <name type="synonym">Aspergillus awamori var. kawachi</name>
    <dbReference type="NCBI Taxonomy" id="1069201"/>
    <lineage>
        <taxon>Eukaryota</taxon>
        <taxon>Fungi</taxon>
        <taxon>Dikarya</taxon>
        <taxon>Ascomycota</taxon>
        <taxon>Pezizomycotina</taxon>
        <taxon>Eurotiomycetes</taxon>
        <taxon>Eurotiomycetidae</taxon>
        <taxon>Eurotiales</taxon>
        <taxon>Aspergillaceae</taxon>
        <taxon>Aspergillus</taxon>
        <taxon>Aspergillus subgen. Circumdati</taxon>
    </lineage>
</organism>
<dbReference type="AlphaFoldDB" id="A0A146FNV6"/>
<dbReference type="Proteomes" id="UP000075230">
    <property type="component" value="Unassembled WGS sequence"/>
</dbReference>
<comment type="caution">
    <text evidence="1">The sequence shown here is derived from an EMBL/GenBank/DDBJ whole genome shotgun (WGS) entry which is preliminary data.</text>
</comment>
<protein>
    <submittedName>
        <fullName evidence="1">THO complex component</fullName>
    </submittedName>
</protein>
<proteinExistence type="predicted"/>
<sequence length="82" mass="9209">MAVHHTRTGRVCKQLRPLRDESLRASMEEIDGCSENMTSFMTSLGHWYAALGAKHCYLGLDPVVSNVTANSGYPSMRRPRRV</sequence>
<accession>A0A146FNV6</accession>
<dbReference type="EMBL" id="BCWF01000021">
    <property type="protein sequence ID" value="GAT26912.1"/>
    <property type="molecule type" value="Genomic_DNA"/>
</dbReference>
<name>A0A146FNV6_ASPKA</name>
<reference evidence="1 2" key="1">
    <citation type="journal article" date="2016" name="DNA Res.">
        <title>Genome sequence of Aspergillus luchuensis NBRC 4314.</title>
        <authorList>
            <person name="Yamada O."/>
            <person name="Machida M."/>
            <person name="Hosoyama A."/>
            <person name="Goto M."/>
            <person name="Takahashi T."/>
            <person name="Futagami T."/>
            <person name="Yamagata Y."/>
            <person name="Takeuchi M."/>
            <person name="Kobayashi T."/>
            <person name="Koike H."/>
            <person name="Abe K."/>
            <person name="Asai K."/>
            <person name="Arita M."/>
            <person name="Fujita N."/>
            <person name="Fukuda K."/>
            <person name="Higa K."/>
            <person name="Horikawa H."/>
            <person name="Ishikawa T."/>
            <person name="Jinno K."/>
            <person name="Kato Y."/>
            <person name="Kirimura K."/>
            <person name="Mizutani O."/>
            <person name="Nakasone K."/>
            <person name="Sano M."/>
            <person name="Shiraishi Y."/>
            <person name="Tsukahara M."/>
            <person name="Gomi K."/>
        </authorList>
    </citation>
    <scope>NUCLEOTIDE SEQUENCE [LARGE SCALE GENOMIC DNA]</scope>
    <source>
        <strain evidence="1 2">RIB 2604</strain>
    </source>
</reference>
<evidence type="ECO:0000313" key="1">
    <source>
        <dbReference type="EMBL" id="GAT26912.1"/>
    </source>
</evidence>
<evidence type="ECO:0000313" key="2">
    <source>
        <dbReference type="Proteomes" id="UP000075230"/>
    </source>
</evidence>
<reference evidence="2" key="2">
    <citation type="submission" date="2016-02" db="EMBL/GenBank/DDBJ databases">
        <title>Genome sequencing of Aspergillus luchuensis NBRC 4314.</title>
        <authorList>
            <person name="Yamada O."/>
        </authorList>
    </citation>
    <scope>NUCLEOTIDE SEQUENCE [LARGE SCALE GENOMIC DNA]</scope>
    <source>
        <strain evidence="2">RIB 2604</strain>
    </source>
</reference>